<proteinExistence type="predicted"/>
<sequence length="168" mass="17920">MLAGPDFLHSISAQDVYPPARSFLEGGWVVEGGAVLLVRLKGSYFGDRSKFGSVTSYERAVNGRAIPDLDIGVEGEERVRTLLRRGAAFAWEALFEANRSLAEVPVAALISTSSALMDPSIVAGNVTFVSGKSHADFEESFDTGQDGVVILLTTKDCRVPLPGEATTE</sequence>
<dbReference type="HOGENOM" id="CLU_135051_0_0_11"/>
<dbReference type="KEGG" id="sesp:BN6_21070"/>
<dbReference type="EMBL" id="HE804045">
    <property type="protein sequence ID" value="CCH29429.1"/>
    <property type="molecule type" value="Genomic_DNA"/>
</dbReference>
<gene>
    <name evidence="1" type="ordered locus">BN6_21070</name>
</gene>
<organism evidence="1 2">
    <name type="scientific">Saccharothrix espanaensis (strain ATCC 51144 / DSM 44229 / JCM 9112 / NBRC 15066 / NRRL 15764)</name>
    <dbReference type="NCBI Taxonomy" id="1179773"/>
    <lineage>
        <taxon>Bacteria</taxon>
        <taxon>Bacillati</taxon>
        <taxon>Actinomycetota</taxon>
        <taxon>Actinomycetes</taxon>
        <taxon>Pseudonocardiales</taxon>
        <taxon>Pseudonocardiaceae</taxon>
        <taxon>Saccharothrix</taxon>
    </lineage>
</organism>
<dbReference type="AlphaFoldDB" id="K0JXE8"/>
<name>K0JXE8_SACES</name>
<dbReference type="STRING" id="1179773.BN6_21070"/>
<evidence type="ECO:0000313" key="2">
    <source>
        <dbReference type="Proteomes" id="UP000006281"/>
    </source>
</evidence>
<dbReference type="eggNOG" id="ENOG50336D6">
    <property type="taxonomic scope" value="Bacteria"/>
</dbReference>
<evidence type="ECO:0000313" key="1">
    <source>
        <dbReference type="EMBL" id="CCH29429.1"/>
    </source>
</evidence>
<keyword evidence="2" id="KW-1185">Reference proteome</keyword>
<dbReference type="Proteomes" id="UP000006281">
    <property type="component" value="Chromosome"/>
</dbReference>
<reference evidence="1 2" key="1">
    <citation type="journal article" date="2012" name="BMC Genomics">
        <title>Complete genome sequence of Saccharothrix espanaensis DSM 44229T and comparison to the other completely sequenced Pseudonocardiaceae.</title>
        <authorList>
            <person name="Strobel T."/>
            <person name="Al-Dilaimi A."/>
            <person name="Blom J."/>
            <person name="Gessner A."/>
            <person name="Kalinowski J."/>
            <person name="Luzhetska M."/>
            <person name="Puhler A."/>
            <person name="Szczepanowski R."/>
            <person name="Bechthold A."/>
            <person name="Ruckert C."/>
        </authorList>
    </citation>
    <scope>NUCLEOTIDE SEQUENCE [LARGE SCALE GENOMIC DNA]</scope>
    <source>
        <strain evidence="2">ATCC 51144 / DSM 44229 / JCM 9112 / NBRC 15066 / NRRL 15764</strain>
    </source>
</reference>
<protein>
    <submittedName>
        <fullName evidence="1">Uncharacterized protein</fullName>
    </submittedName>
</protein>
<accession>K0JXE8</accession>